<keyword evidence="3 4" id="KW-0472">Membrane</keyword>
<keyword evidence="2 4" id="KW-1133">Transmembrane helix</keyword>
<gene>
    <name evidence="6" type="ORF">JKL49_23430</name>
</gene>
<proteinExistence type="predicted"/>
<feature type="transmembrane region" description="Helical" evidence="4">
    <location>
        <begin position="48"/>
        <end position="70"/>
    </location>
</feature>
<name>A0A974S7Y1_9CAUL</name>
<accession>A0A974S7Y1</accession>
<protein>
    <submittedName>
        <fullName evidence="6">MFS transporter</fullName>
    </submittedName>
</protein>
<organism evidence="6">
    <name type="scientific">Phenylobacterium glaciei</name>
    <dbReference type="NCBI Taxonomy" id="2803784"/>
    <lineage>
        <taxon>Bacteria</taxon>
        <taxon>Pseudomonadati</taxon>
        <taxon>Pseudomonadota</taxon>
        <taxon>Alphaproteobacteria</taxon>
        <taxon>Caulobacterales</taxon>
        <taxon>Caulobacteraceae</taxon>
        <taxon>Phenylobacterium</taxon>
    </lineage>
</organism>
<feature type="transmembrane region" description="Helical" evidence="4">
    <location>
        <begin position="181"/>
        <end position="198"/>
    </location>
</feature>
<dbReference type="Gene3D" id="1.20.1250.20">
    <property type="entry name" value="MFS general substrate transporter like domains"/>
    <property type="match status" value="1"/>
</dbReference>
<evidence type="ECO:0000256" key="1">
    <source>
        <dbReference type="ARBA" id="ARBA00022692"/>
    </source>
</evidence>
<dbReference type="InterPro" id="IPR036259">
    <property type="entry name" value="MFS_trans_sf"/>
</dbReference>
<feature type="transmembrane region" description="Helical" evidence="4">
    <location>
        <begin position="21"/>
        <end position="42"/>
    </location>
</feature>
<evidence type="ECO:0000313" key="6">
    <source>
        <dbReference type="EMBL" id="QQZ49744.1"/>
    </source>
</evidence>
<dbReference type="PROSITE" id="PS50850">
    <property type="entry name" value="MFS"/>
    <property type="match status" value="1"/>
</dbReference>
<dbReference type="PANTHER" id="PTHR23520">
    <property type="entry name" value="TRANSPORTER, PUTATIVE (AFU_ORTHOLOGUE AFUA_3G04000)-RELATED"/>
    <property type="match status" value="1"/>
</dbReference>
<evidence type="ECO:0000256" key="4">
    <source>
        <dbReference type="SAM" id="Phobius"/>
    </source>
</evidence>
<sequence>MARTAGGVTGSARTLLLTRGLRAFGDGFVALLLPVYLIALGFSPLQVGMLTTATLLGSAALTLVVGAVAHRVSTRRLLIAVSALMCLTGLAFAGLGGFWPLVIVGCIGTLNPSGGDVSPFLPLEQSMLAHSAPDAERTSLFARYSLTGSLMVAGGALAVGLAEQLGRHFAWTHLDIARGMFGLYAILGLVVMGLYRGLPAVESDAERRGSRWAPPATGSSCWPACSASTASAAGSWCSRCWPSTSSSTTACP</sequence>
<dbReference type="AlphaFoldDB" id="A0A974S7Y1"/>
<dbReference type="Pfam" id="PF07690">
    <property type="entry name" value="MFS_1"/>
    <property type="match status" value="1"/>
</dbReference>
<dbReference type="PANTHER" id="PTHR23520:SF5">
    <property type="entry name" value="TRANSPORTER, PUTATIVE (AFU_ORTHOLOGUE AFUA_3G04000)-RELATED"/>
    <property type="match status" value="1"/>
</dbReference>
<reference evidence="6" key="1">
    <citation type="submission" date="2021-01" db="EMBL/GenBank/DDBJ databases">
        <title>Genome sequence of Phenylobacterium sp. 20VBR1 isolated from a valley glaceir, Ny-Alesund, Svalbard.</title>
        <authorList>
            <person name="Thomas F.A."/>
            <person name="Krishnan K.P."/>
            <person name="Sinha R.K."/>
        </authorList>
    </citation>
    <scope>NUCLEOTIDE SEQUENCE</scope>
    <source>
        <strain evidence="6">20VBR1</strain>
    </source>
</reference>
<dbReference type="InterPro" id="IPR020846">
    <property type="entry name" value="MFS_dom"/>
</dbReference>
<evidence type="ECO:0000259" key="5">
    <source>
        <dbReference type="PROSITE" id="PS50850"/>
    </source>
</evidence>
<dbReference type="EMBL" id="CP068570">
    <property type="protein sequence ID" value="QQZ49744.1"/>
    <property type="molecule type" value="Genomic_DNA"/>
</dbReference>
<dbReference type="SUPFAM" id="SSF103473">
    <property type="entry name" value="MFS general substrate transporter"/>
    <property type="match status" value="1"/>
</dbReference>
<feature type="domain" description="Major facilitator superfamily (MFS) profile" evidence="5">
    <location>
        <begin position="11"/>
        <end position="252"/>
    </location>
</feature>
<evidence type="ECO:0000256" key="3">
    <source>
        <dbReference type="ARBA" id="ARBA00023136"/>
    </source>
</evidence>
<evidence type="ECO:0000256" key="2">
    <source>
        <dbReference type="ARBA" id="ARBA00022989"/>
    </source>
</evidence>
<dbReference type="InterPro" id="IPR011701">
    <property type="entry name" value="MFS"/>
</dbReference>
<keyword evidence="1 4" id="KW-0812">Transmembrane</keyword>
<dbReference type="GO" id="GO:0022857">
    <property type="term" value="F:transmembrane transporter activity"/>
    <property type="evidence" value="ECO:0007669"/>
    <property type="project" value="InterPro"/>
</dbReference>
<feature type="transmembrane region" description="Helical" evidence="4">
    <location>
        <begin position="77"/>
        <end position="110"/>
    </location>
</feature>